<evidence type="ECO:0000256" key="7">
    <source>
        <dbReference type="ARBA" id="ARBA00023141"/>
    </source>
</evidence>
<keyword evidence="7" id="KW-0028">Amino-acid biosynthesis</keyword>
<sequence length="352" mass="37393">MKSVRIVGAGLLGTSLALALKNSNISVELVDVDASHLALAKALVGDEGLSTSPEVVVLAIPATALMGVIESEYALNPRATFIDIASTKTKSLLEIEKFPAIARQFCGTHPMAGRERGGPHGARADLFEDRAWIYCPTSETSPESLSRTLELIALSGAIAVAMSGPEHDQAVALISHLPQITSSLLAKQLHGAKSDWFSVAGQGLRDTTRIAASDPALWGEIIHANQNQILPLLKGLRDDIDSLIANLSNTEHVQSFIADGASGRAKIPGKHGGKARDYHYLPIVIEDKAGQLAALFNECAQAKVNIEDLVIEHSPGQFTGLITLALSPNDAKILSKHLLEAGWNVHSVREGL</sequence>
<dbReference type="InterPro" id="IPR046825">
    <property type="entry name" value="PDH_C"/>
</dbReference>
<evidence type="ECO:0000256" key="2">
    <source>
        <dbReference type="ARBA" id="ARBA00012068"/>
    </source>
</evidence>
<protein>
    <recommendedName>
        <fullName evidence="3">Prephenate dehydrogenase</fullName>
        <ecNumber evidence="2">1.3.1.12</ecNumber>
    </recommendedName>
</protein>
<dbReference type="GO" id="GO:0008977">
    <property type="term" value="F:prephenate dehydrogenase (NAD+) activity"/>
    <property type="evidence" value="ECO:0007669"/>
    <property type="project" value="UniProtKB-EC"/>
</dbReference>
<evidence type="ECO:0000256" key="4">
    <source>
        <dbReference type="ARBA" id="ARBA00022498"/>
    </source>
</evidence>
<dbReference type="Pfam" id="PF20463">
    <property type="entry name" value="PDH_C"/>
    <property type="match status" value="1"/>
</dbReference>
<dbReference type="UniPathway" id="UPA00122">
    <property type="reaction ID" value="UER00961"/>
</dbReference>
<evidence type="ECO:0000256" key="3">
    <source>
        <dbReference type="ARBA" id="ARBA00016891"/>
    </source>
</evidence>
<evidence type="ECO:0000313" key="11">
    <source>
        <dbReference type="EMBL" id="CAB4662822.1"/>
    </source>
</evidence>
<proteinExistence type="predicted"/>
<dbReference type="Pfam" id="PF02153">
    <property type="entry name" value="PDH_N"/>
    <property type="match status" value="1"/>
</dbReference>
<dbReference type="InterPro" id="IPR003099">
    <property type="entry name" value="Prephen_DH"/>
</dbReference>
<feature type="domain" description="Prephenate/arogenate dehydrogenase" evidence="9">
    <location>
        <begin position="2"/>
        <end position="278"/>
    </location>
</feature>
<evidence type="ECO:0000313" key="12">
    <source>
        <dbReference type="EMBL" id="CAB4711882.1"/>
    </source>
</evidence>
<dbReference type="Gene3D" id="3.40.50.720">
    <property type="entry name" value="NAD(P)-binding Rossmann-like Domain"/>
    <property type="match status" value="1"/>
</dbReference>
<accession>A0A6J6QML3</accession>
<feature type="domain" description="ACT" evidence="10">
    <location>
        <begin position="280"/>
        <end position="352"/>
    </location>
</feature>
<dbReference type="SUPFAM" id="SSF55021">
    <property type="entry name" value="ACT-like"/>
    <property type="match status" value="1"/>
</dbReference>
<dbReference type="GO" id="GO:0070403">
    <property type="term" value="F:NAD+ binding"/>
    <property type="evidence" value="ECO:0007669"/>
    <property type="project" value="InterPro"/>
</dbReference>
<dbReference type="EMBL" id="CAEZYB010000129">
    <property type="protein sequence ID" value="CAB4711882.1"/>
    <property type="molecule type" value="Genomic_DNA"/>
</dbReference>
<dbReference type="InterPro" id="IPR050812">
    <property type="entry name" value="Preph/Arog_dehydrog"/>
</dbReference>
<reference evidence="12" key="1">
    <citation type="submission" date="2020-05" db="EMBL/GenBank/DDBJ databases">
        <authorList>
            <person name="Chiriac C."/>
            <person name="Salcher M."/>
            <person name="Ghai R."/>
            <person name="Kavagutti S V."/>
        </authorList>
    </citation>
    <scope>NUCLEOTIDE SEQUENCE</scope>
</reference>
<dbReference type="PANTHER" id="PTHR21363">
    <property type="entry name" value="PREPHENATE DEHYDROGENASE"/>
    <property type="match status" value="1"/>
</dbReference>
<evidence type="ECO:0000256" key="8">
    <source>
        <dbReference type="ARBA" id="ARBA00049260"/>
    </source>
</evidence>
<dbReference type="InterPro" id="IPR045865">
    <property type="entry name" value="ACT-like_dom_sf"/>
</dbReference>
<gene>
    <name evidence="11" type="ORF">UFOPK2254_00855</name>
    <name evidence="12" type="ORF">UFOPK2646_01019</name>
</gene>
<keyword evidence="6" id="KW-0520">NAD</keyword>
<dbReference type="EC" id="1.3.1.12" evidence="2"/>
<dbReference type="InterPro" id="IPR046826">
    <property type="entry name" value="PDH_N"/>
</dbReference>
<evidence type="ECO:0000256" key="1">
    <source>
        <dbReference type="ARBA" id="ARBA00005067"/>
    </source>
</evidence>
<organism evidence="12">
    <name type="scientific">freshwater metagenome</name>
    <dbReference type="NCBI Taxonomy" id="449393"/>
    <lineage>
        <taxon>unclassified sequences</taxon>
        <taxon>metagenomes</taxon>
        <taxon>ecological metagenomes</taxon>
    </lineage>
</organism>
<evidence type="ECO:0000256" key="6">
    <source>
        <dbReference type="ARBA" id="ARBA00023027"/>
    </source>
</evidence>
<dbReference type="EMBL" id="CAEZWO010000078">
    <property type="protein sequence ID" value="CAB4662822.1"/>
    <property type="molecule type" value="Genomic_DNA"/>
</dbReference>
<keyword evidence="7" id="KW-0057">Aromatic amino acid biosynthesis</keyword>
<dbReference type="InterPro" id="IPR008927">
    <property type="entry name" value="6-PGluconate_DH-like_C_sf"/>
</dbReference>
<keyword evidence="4" id="KW-0827">Tyrosine biosynthesis</keyword>
<dbReference type="SUPFAM" id="SSF51735">
    <property type="entry name" value="NAD(P)-binding Rossmann-fold domains"/>
    <property type="match status" value="1"/>
</dbReference>
<name>A0A6J6QML3_9ZZZZ</name>
<evidence type="ECO:0000256" key="5">
    <source>
        <dbReference type="ARBA" id="ARBA00023002"/>
    </source>
</evidence>
<dbReference type="InterPro" id="IPR002912">
    <property type="entry name" value="ACT_dom"/>
</dbReference>
<comment type="catalytic activity">
    <reaction evidence="8">
        <text>prephenate + NAD(+) = 3-(4-hydroxyphenyl)pyruvate + CO2 + NADH</text>
        <dbReference type="Rhea" id="RHEA:13869"/>
        <dbReference type="ChEBI" id="CHEBI:16526"/>
        <dbReference type="ChEBI" id="CHEBI:29934"/>
        <dbReference type="ChEBI" id="CHEBI:36242"/>
        <dbReference type="ChEBI" id="CHEBI:57540"/>
        <dbReference type="ChEBI" id="CHEBI:57945"/>
        <dbReference type="EC" id="1.3.1.12"/>
    </reaction>
</comment>
<dbReference type="NCBIfam" id="NF005112">
    <property type="entry name" value="PRK06545.2-4"/>
    <property type="match status" value="1"/>
</dbReference>
<dbReference type="PROSITE" id="PS51176">
    <property type="entry name" value="PDH_ADH"/>
    <property type="match status" value="1"/>
</dbReference>
<dbReference type="Gene3D" id="1.10.3660.10">
    <property type="entry name" value="6-phosphogluconate dehydrogenase C-terminal like domain"/>
    <property type="match status" value="1"/>
</dbReference>
<dbReference type="InterPro" id="IPR036291">
    <property type="entry name" value="NAD(P)-bd_dom_sf"/>
</dbReference>
<evidence type="ECO:0000259" key="9">
    <source>
        <dbReference type="PROSITE" id="PS51176"/>
    </source>
</evidence>
<dbReference type="GO" id="GO:0006571">
    <property type="term" value="P:tyrosine biosynthetic process"/>
    <property type="evidence" value="ECO:0007669"/>
    <property type="project" value="UniProtKB-UniPathway"/>
</dbReference>
<evidence type="ECO:0000259" key="10">
    <source>
        <dbReference type="PROSITE" id="PS51671"/>
    </source>
</evidence>
<dbReference type="PROSITE" id="PS51671">
    <property type="entry name" value="ACT"/>
    <property type="match status" value="1"/>
</dbReference>
<dbReference type="PANTHER" id="PTHR21363:SF0">
    <property type="entry name" value="PREPHENATE DEHYDROGENASE [NADP(+)]"/>
    <property type="match status" value="1"/>
</dbReference>
<keyword evidence="5" id="KW-0560">Oxidoreductase</keyword>
<dbReference type="AlphaFoldDB" id="A0A6J6QML3"/>
<dbReference type="SUPFAM" id="SSF48179">
    <property type="entry name" value="6-phosphogluconate dehydrogenase C-terminal domain-like"/>
    <property type="match status" value="1"/>
</dbReference>
<comment type="pathway">
    <text evidence="1">Amino-acid biosynthesis; L-tyrosine biosynthesis; (4-hydroxyphenyl)pyruvate from prephenate (NAD(+) route): step 1/1.</text>
</comment>
<dbReference type="GO" id="GO:0004665">
    <property type="term" value="F:prephenate dehydrogenase (NADP+) activity"/>
    <property type="evidence" value="ECO:0007669"/>
    <property type="project" value="InterPro"/>
</dbReference>